<gene>
    <name evidence="2" type="ORF">OFY17_03865</name>
</gene>
<proteinExistence type="predicted"/>
<dbReference type="RefSeq" id="WP_263529385.1">
    <property type="nucleotide sequence ID" value="NZ_JAOVZB010000001.1"/>
</dbReference>
<dbReference type="Pfam" id="PF11575">
    <property type="entry name" value="FhuF_C"/>
    <property type="match status" value="1"/>
</dbReference>
<keyword evidence="3" id="KW-1185">Reference proteome</keyword>
<evidence type="ECO:0000259" key="1">
    <source>
        <dbReference type="Pfam" id="PF11575"/>
    </source>
</evidence>
<protein>
    <submittedName>
        <fullName evidence="2">Siderophore ferric iron reductase</fullName>
    </submittedName>
</protein>
<name>A0ABT2YQ57_9GAMM</name>
<reference evidence="2 3" key="1">
    <citation type="submission" date="2022-10" db="EMBL/GenBank/DDBJ databases">
        <title>Marinomonas transparenta sp. nov. and Marinomonas sargassi sp. nov., isolated from marine alga (Sargassum natans (L.) Gaillon).</title>
        <authorList>
            <person name="Wang Y."/>
        </authorList>
    </citation>
    <scope>NUCLEOTIDE SEQUENCE [LARGE SCALE GENOMIC DNA]</scope>
    <source>
        <strain evidence="2 3">C2222</strain>
    </source>
</reference>
<dbReference type="EMBL" id="JAOVZB010000001">
    <property type="protein sequence ID" value="MCV2402018.1"/>
    <property type="molecule type" value="Genomic_DNA"/>
</dbReference>
<dbReference type="InterPro" id="IPR023998">
    <property type="entry name" value="FCR-like"/>
</dbReference>
<dbReference type="NCBIfam" id="TIGR03950">
    <property type="entry name" value="sidero_Fe_reduc"/>
    <property type="match status" value="1"/>
</dbReference>
<evidence type="ECO:0000313" key="2">
    <source>
        <dbReference type="EMBL" id="MCV2402018.1"/>
    </source>
</evidence>
<sequence length="242" mass="27658">MKGHLEHLFNDSKEFLAALKGCELDPQLEGSPMLLSPSSATPFLKNLHITLSKAYPETGMPYWRVRSWELSCWQPIYLALICVYHIKLVPKELHALHQAQQHDYVAGYALPDGEWFSGEHNLLIQYAAQQLLILFEALESTHITLLGGKKSQYRAILADLLLSSMVNAGQAFASIETIKAEYILWATALNLNTDLSKIKIEGTDSLIFYRRTCCLHYRRNDGEFCNNCPRIHKKHKVREHHV</sequence>
<accession>A0ABT2YQ57</accession>
<feature type="domain" description="Ferric siderophore reductase C-terminal" evidence="1">
    <location>
        <begin position="210"/>
        <end position="230"/>
    </location>
</feature>
<dbReference type="InterPro" id="IPR024726">
    <property type="entry name" value="FhuF_C"/>
</dbReference>
<evidence type="ECO:0000313" key="3">
    <source>
        <dbReference type="Proteomes" id="UP001209713"/>
    </source>
</evidence>
<organism evidence="2 3">
    <name type="scientific">Marinomonas sargassi</name>
    <dbReference type="NCBI Taxonomy" id="2984494"/>
    <lineage>
        <taxon>Bacteria</taxon>
        <taxon>Pseudomonadati</taxon>
        <taxon>Pseudomonadota</taxon>
        <taxon>Gammaproteobacteria</taxon>
        <taxon>Oceanospirillales</taxon>
        <taxon>Oceanospirillaceae</taxon>
        <taxon>Marinomonas</taxon>
    </lineage>
</organism>
<comment type="caution">
    <text evidence="2">The sequence shown here is derived from an EMBL/GenBank/DDBJ whole genome shotgun (WGS) entry which is preliminary data.</text>
</comment>
<dbReference type="Proteomes" id="UP001209713">
    <property type="component" value="Unassembled WGS sequence"/>
</dbReference>